<sequence length="85" mass="9851">MMFVVQARSCLSSIEAEWQLGGILRPIQRVRRRSSHKWDRASQQQRIICQLFHGGEIVSHRLSTFASSLEVRFADLDLHAIMRTT</sequence>
<reference evidence="1 2" key="1">
    <citation type="submission" date="2024-01" db="EMBL/GenBank/DDBJ databases">
        <title>Genome assemblies of Stephania.</title>
        <authorList>
            <person name="Yang L."/>
        </authorList>
    </citation>
    <scope>NUCLEOTIDE SEQUENCE [LARGE SCALE GENOMIC DNA]</scope>
    <source>
        <strain evidence="1">QJT</strain>
        <tissue evidence="1">Leaf</tissue>
    </source>
</reference>
<evidence type="ECO:0000313" key="1">
    <source>
        <dbReference type="EMBL" id="KAK9116368.1"/>
    </source>
</evidence>
<comment type="caution">
    <text evidence="1">The sequence shown here is derived from an EMBL/GenBank/DDBJ whole genome shotgun (WGS) entry which is preliminary data.</text>
</comment>
<accession>A0AAP0IJ08</accession>
<protein>
    <submittedName>
        <fullName evidence="1">Uncharacterized protein</fullName>
    </submittedName>
</protein>
<organism evidence="1 2">
    <name type="scientific">Stephania japonica</name>
    <dbReference type="NCBI Taxonomy" id="461633"/>
    <lineage>
        <taxon>Eukaryota</taxon>
        <taxon>Viridiplantae</taxon>
        <taxon>Streptophyta</taxon>
        <taxon>Embryophyta</taxon>
        <taxon>Tracheophyta</taxon>
        <taxon>Spermatophyta</taxon>
        <taxon>Magnoliopsida</taxon>
        <taxon>Ranunculales</taxon>
        <taxon>Menispermaceae</taxon>
        <taxon>Menispermoideae</taxon>
        <taxon>Cissampelideae</taxon>
        <taxon>Stephania</taxon>
    </lineage>
</organism>
<proteinExistence type="predicted"/>
<dbReference type="AlphaFoldDB" id="A0AAP0IJ08"/>
<dbReference type="EMBL" id="JBBNAE010000006">
    <property type="protein sequence ID" value="KAK9116368.1"/>
    <property type="molecule type" value="Genomic_DNA"/>
</dbReference>
<gene>
    <name evidence="1" type="ORF">Sjap_015315</name>
</gene>
<evidence type="ECO:0000313" key="2">
    <source>
        <dbReference type="Proteomes" id="UP001417504"/>
    </source>
</evidence>
<keyword evidence="2" id="KW-1185">Reference proteome</keyword>
<dbReference type="Proteomes" id="UP001417504">
    <property type="component" value="Unassembled WGS sequence"/>
</dbReference>
<name>A0AAP0IJ08_9MAGN</name>